<feature type="domain" description="N-acetyltransferase" evidence="1">
    <location>
        <begin position="11"/>
        <end position="175"/>
    </location>
</feature>
<evidence type="ECO:0000313" key="2">
    <source>
        <dbReference type="EMBL" id="RYN57187.1"/>
    </source>
</evidence>
<organism evidence="2 3">
    <name type="scientific">Alternaria tenuissima</name>
    <dbReference type="NCBI Taxonomy" id="119927"/>
    <lineage>
        <taxon>Eukaryota</taxon>
        <taxon>Fungi</taxon>
        <taxon>Dikarya</taxon>
        <taxon>Ascomycota</taxon>
        <taxon>Pezizomycotina</taxon>
        <taxon>Dothideomycetes</taxon>
        <taxon>Pleosporomycetidae</taxon>
        <taxon>Pleosporales</taxon>
        <taxon>Pleosporineae</taxon>
        <taxon>Pleosporaceae</taxon>
        <taxon>Alternaria</taxon>
        <taxon>Alternaria sect. Alternaria</taxon>
        <taxon>Alternaria alternata complex</taxon>
    </lineage>
</organism>
<dbReference type="Pfam" id="PF13673">
    <property type="entry name" value="Acetyltransf_10"/>
    <property type="match status" value="1"/>
</dbReference>
<reference evidence="3" key="1">
    <citation type="journal article" date="2019" name="bioRxiv">
        <title>Genomics, evolutionary history and diagnostics of the Alternaria alternata species group including apple and Asian pear pathotypes.</title>
        <authorList>
            <person name="Armitage A.D."/>
            <person name="Cockerton H.M."/>
            <person name="Sreenivasaprasad S."/>
            <person name="Woodhall J.W."/>
            <person name="Lane C.R."/>
            <person name="Harrison R.J."/>
            <person name="Clarkson J.P."/>
        </authorList>
    </citation>
    <scope>NUCLEOTIDE SEQUENCE [LARGE SCALE GENOMIC DNA]</scope>
    <source>
        <strain evidence="3">FERA 1082</strain>
    </source>
</reference>
<dbReference type="InterPro" id="IPR016181">
    <property type="entry name" value="Acyl_CoA_acyltransferase"/>
</dbReference>
<dbReference type="Proteomes" id="UP000292402">
    <property type="component" value="Unassembled WGS sequence"/>
</dbReference>
<dbReference type="GO" id="GO:0016747">
    <property type="term" value="F:acyltransferase activity, transferring groups other than amino-acyl groups"/>
    <property type="evidence" value="ECO:0007669"/>
    <property type="project" value="InterPro"/>
</dbReference>
<comment type="caution">
    <text evidence="2">The sequence shown here is derived from an EMBL/GenBank/DDBJ whole genome shotgun (WGS) entry which is preliminary data.</text>
</comment>
<dbReference type="InterPro" id="IPR000182">
    <property type="entry name" value="GNAT_dom"/>
</dbReference>
<gene>
    <name evidence="2" type="ORF">AA0114_g2506</name>
</gene>
<dbReference type="Gene3D" id="3.40.630.30">
    <property type="match status" value="1"/>
</dbReference>
<proteinExistence type="predicted"/>
<evidence type="ECO:0000313" key="3">
    <source>
        <dbReference type="Proteomes" id="UP000292402"/>
    </source>
</evidence>
<dbReference type="AlphaFoldDB" id="A0A4Q4MPL4"/>
<name>A0A4Q4MPL4_9PLEO</name>
<dbReference type="EMBL" id="PDXA01000006">
    <property type="protein sequence ID" value="RYN57187.1"/>
    <property type="molecule type" value="Genomic_DNA"/>
</dbReference>
<protein>
    <recommendedName>
        <fullName evidence="1">N-acetyltransferase domain-containing protein</fullName>
    </recommendedName>
</protein>
<evidence type="ECO:0000259" key="1">
    <source>
        <dbReference type="PROSITE" id="PS51186"/>
    </source>
</evidence>
<accession>A0A4Q4MPL4</accession>
<sequence>MESKQFKENMTVWRPLSTSDIVSLVQVADRVHPGLPESNEVFAERARLFSQGCQGLFDETGELRGYIISHPILFREPPALDRLLGQIALDANQYYIHDLAILPEFRGSGSAHECLINILETVAEQYPTTSLVSVYGTAEFWGRYGFKAPETIDDKLRKKILGYGDDALYLERKNEAHSSDSRV</sequence>
<dbReference type="PROSITE" id="PS51186">
    <property type="entry name" value="GNAT"/>
    <property type="match status" value="1"/>
</dbReference>
<dbReference type="SUPFAM" id="SSF55729">
    <property type="entry name" value="Acyl-CoA N-acyltransferases (Nat)"/>
    <property type="match status" value="1"/>
</dbReference>